<organism evidence="1 2">
    <name type="scientific">Toxoplasma gondii MAS</name>
    <dbReference type="NCBI Taxonomy" id="943118"/>
    <lineage>
        <taxon>Eukaryota</taxon>
        <taxon>Sar</taxon>
        <taxon>Alveolata</taxon>
        <taxon>Apicomplexa</taxon>
        <taxon>Conoidasida</taxon>
        <taxon>Coccidia</taxon>
        <taxon>Eucoccidiorida</taxon>
        <taxon>Eimeriorina</taxon>
        <taxon>Sarcocystidae</taxon>
        <taxon>Toxoplasma</taxon>
    </lineage>
</organism>
<dbReference type="VEuPathDB" id="ToxoDB:TGMAS_210220"/>
<dbReference type="Proteomes" id="UP000028821">
    <property type="component" value="Unassembled WGS sequence"/>
</dbReference>
<comment type="caution">
    <text evidence="1">The sequence shown here is derived from an EMBL/GenBank/DDBJ whole genome shotgun (WGS) entry which is preliminary data.</text>
</comment>
<evidence type="ECO:0000313" key="1">
    <source>
        <dbReference type="EMBL" id="KFH02321.1"/>
    </source>
</evidence>
<dbReference type="EMBL" id="AEXC02002800">
    <property type="protein sequence ID" value="KFH02321.1"/>
    <property type="molecule type" value="Genomic_DNA"/>
</dbReference>
<name>A0A086PPN9_TOXGO</name>
<dbReference type="OrthoDB" id="10288662at2759"/>
<reference evidence="1 2" key="1">
    <citation type="submission" date="2014-04" db="EMBL/GenBank/DDBJ databases">
        <authorList>
            <person name="Sibley D."/>
            <person name="Venepally P."/>
            <person name="Karamycheva S."/>
            <person name="Hadjithomas M."/>
            <person name="Khan A."/>
            <person name="Brunk B."/>
            <person name="Roos D."/>
            <person name="Caler E."/>
            <person name="Lorenzi H."/>
        </authorList>
    </citation>
    <scope>NUCLEOTIDE SEQUENCE [LARGE SCALE GENOMIC DNA]</scope>
    <source>
        <strain evidence="1 2">MAS</strain>
    </source>
</reference>
<accession>A0A086PPN9</accession>
<protein>
    <submittedName>
        <fullName evidence="1">Uncharacterized protein</fullName>
    </submittedName>
</protein>
<proteinExistence type="predicted"/>
<dbReference type="AlphaFoldDB" id="A0A086PPN9"/>
<gene>
    <name evidence="1" type="ORF">TGMAS_210220</name>
</gene>
<evidence type="ECO:0000313" key="2">
    <source>
        <dbReference type="Proteomes" id="UP000028821"/>
    </source>
</evidence>
<sequence>MLHSISADDRFYRIKPRGSGEIEIVHSFSERAYVRLVAISQAEGKRTGNKATREATSRGCVCHIGCNRQRTGLAFLRLCWSFR</sequence>